<dbReference type="Proteomes" id="UP000677054">
    <property type="component" value="Unassembled WGS sequence"/>
</dbReference>
<keyword evidence="7" id="KW-1185">Reference proteome</keyword>
<dbReference type="GO" id="GO:0003824">
    <property type="term" value="F:catalytic activity"/>
    <property type="evidence" value="ECO:0007669"/>
    <property type="project" value="InterPro"/>
</dbReference>
<dbReference type="EMBL" id="LR899913">
    <property type="protein sequence ID" value="CAD7243267.1"/>
    <property type="molecule type" value="Genomic_DNA"/>
</dbReference>
<dbReference type="PROSITE" id="PS50982">
    <property type="entry name" value="MBD"/>
    <property type="match status" value="1"/>
</dbReference>
<name>A0A7R9A049_9CRUS</name>
<dbReference type="Gene3D" id="3.30.890.10">
    <property type="entry name" value="Methyl-cpg-binding Protein 2, Chain A"/>
    <property type="match status" value="1"/>
</dbReference>
<dbReference type="FunFam" id="1.10.340.30:FF:000007">
    <property type="entry name" value="Methyl-CpG-binding domain protein 4"/>
    <property type="match status" value="1"/>
</dbReference>
<feature type="region of interest" description="Disordered" evidence="4">
    <location>
        <begin position="236"/>
        <end position="255"/>
    </location>
</feature>
<evidence type="ECO:0000259" key="5">
    <source>
        <dbReference type="PROSITE" id="PS50982"/>
    </source>
</evidence>
<dbReference type="InterPro" id="IPR001739">
    <property type="entry name" value="Methyl_CpG_DNA-bd"/>
</dbReference>
<feature type="region of interest" description="Disordered" evidence="4">
    <location>
        <begin position="118"/>
        <end position="166"/>
    </location>
</feature>
<evidence type="ECO:0000256" key="1">
    <source>
        <dbReference type="ARBA" id="ARBA00004123"/>
    </source>
</evidence>
<feature type="domain" description="MBD" evidence="5">
    <location>
        <begin position="52"/>
        <end position="123"/>
    </location>
</feature>
<gene>
    <name evidence="6" type="ORF">DSTB1V02_LOCUS3195</name>
</gene>
<dbReference type="InterPro" id="IPR011257">
    <property type="entry name" value="DNA_glycosylase"/>
</dbReference>
<evidence type="ECO:0000256" key="3">
    <source>
        <dbReference type="ARBA" id="ARBA00023242"/>
    </source>
</evidence>
<protein>
    <recommendedName>
        <fullName evidence="5">MBD domain-containing protein</fullName>
    </recommendedName>
</protein>
<reference evidence="6" key="1">
    <citation type="submission" date="2020-11" db="EMBL/GenBank/DDBJ databases">
        <authorList>
            <person name="Tran Van P."/>
        </authorList>
    </citation>
    <scope>NUCLEOTIDE SEQUENCE</scope>
</reference>
<dbReference type="Pfam" id="PF01429">
    <property type="entry name" value="MBD"/>
    <property type="match status" value="1"/>
</dbReference>
<dbReference type="EMBL" id="CAJPEV010000396">
    <property type="protein sequence ID" value="CAG0884854.1"/>
    <property type="molecule type" value="Genomic_DNA"/>
</dbReference>
<dbReference type="InterPro" id="IPR045138">
    <property type="entry name" value="MeCP2/MBD4"/>
</dbReference>
<dbReference type="PANTHER" id="PTHR15074:SF0">
    <property type="entry name" value="METHYL-CPG-BINDING DOMAIN PROTEIN 4-LIKE PROTEIN"/>
    <property type="match status" value="1"/>
</dbReference>
<feature type="compositionally biased region" description="Basic and acidic residues" evidence="4">
    <location>
        <begin position="29"/>
        <end position="56"/>
    </location>
</feature>
<feature type="compositionally biased region" description="Acidic residues" evidence="4">
    <location>
        <begin position="201"/>
        <end position="210"/>
    </location>
</feature>
<dbReference type="InterPro" id="IPR016177">
    <property type="entry name" value="DNA-bd_dom_sf"/>
</dbReference>
<dbReference type="GO" id="GO:0003677">
    <property type="term" value="F:DNA binding"/>
    <property type="evidence" value="ECO:0007669"/>
    <property type="project" value="InterPro"/>
</dbReference>
<feature type="compositionally biased region" description="Basic and acidic residues" evidence="4">
    <location>
        <begin position="1"/>
        <end position="11"/>
    </location>
</feature>
<evidence type="ECO:0000313" key="6">
    <source>
        <dbReference type="EMBL" id="CAD7243267.1"/>
    </source>
</evidence>
<feature type="region of interest" description="Disordered" evidence="4">
    <location>
        <begin position="1"/>
        <end position="76"/>
    </location>
</feature>
<sequence>MVNAESRKVEEVQVESGRVGRTSNAMEMGENRNVKLEPGKENSGLERDDLPKKEEVLDASGLPEGWTKKVTRRQTGASAGKCDIYYISPTGKRFRSRVELQKFAAENNLDFDLSPFSFSPGGGRTRRKPINMGSPSARKESPIYNSAPVTKIESSPARGRAHNSRQSKIELEEVVIDVHAWAEQGEEDSKRSPYFSREGSPEFEDSEGNEDAASTLDWLVETLESQIEGLKRSSYFSKDQRERKTDPLPTNAKKKSWIPPKSPYNLIQEQLYPDPWKLLVATIFLNRTSGKLAIPLVWKFFEKWPDARAAAEGDWKEMATLLEPLGLHEKRADILINFSREYLEKDWKYPIELHGIGKYGNDSYRIFCVDEWDKVRPDDHMLNLYHNWLCTNRHALGLKIK</sequence>
<dbReference type="PANTHER" id="PTHR15074">
    <property type="entry name" value="METHYL-CPG-BINDING PROTEIN"/>
    <property type="match status" value="1"/>
</dbReference>
<organism evidence="6">
    <name type="scientific">Darwinula stevensoni</name>
    <dbReference type="NCBI Taxonomy" id="69355"/>
    <lineage>
        <taxon>Eukaryota</taxon>
        <taxon>Metazoa</taxon>
        <taxon>Ecdysozoa</taxon>
        <taxon>Arthropoda</taxon>
        <taxon>Crustacea</taxon>
        <taxon>Oligostraca</taxon>
        <taxon>Ostracoda</taxon>
        <taxon>Podocopa</taxon>
        <taxon>Podocopida</taxon>
        <taxon>Darwinulocopina</taxon>
        <taxon>Darwinuloidea</taxon>
        <taxon>Darwinulidae</taxon>
        <taxon>Darwinula</taxon>
    </lineage>
</organism>
<dbReference type="SMART" id="SM00391">
    <property type="entry name" value="MBD"/>
    <property type="match status" value="1"/>
</dbReference>
<keyword evidence="3" id="KW-0539">Nucleus</keyword>
<comment type="subcellular location">
    <subcellularLocation>
        <location evidence="1">Nucleus</location>
    </subcellularLocation>
</comment>
<evidence type="ECO:0000313" key="7">
    <source>
        <dbReference type="Proteomes" id="UP000677054"/>
    </source>
</evidence>
<feature type="region of interest" description="Disordered" evidence="4">
    <location>
        <begin position="187"/>
        <end position="211"/>
    </location>
</feature>
<dbReference type="GO" id="GO:0005634">
    <property type="term" value="C:nucleus"/>
    <property type="evidence" value="ECO:0007669"/>
    <property type="project" value="UniProtKB-SubCell"/>
</dbReference>
<dbReference type="GO" id="GO:0006281">
    <property type="term" value="P:DNA repair"/>
    <property type="evidence" value="ECO:0007669"/>
    <property type="project" value="InterPro"/>
</dbReference>
<proteinExistence type="predicted"/>
<dbReference type="AlphaFoldDB" id="A0A7R9A049"/>
<dbReference type="SUPFAM" id="SSF54171">
    <property type="entry name" value="DNA-binding domain"/>
    <property type="match status" value="1"/>
</dbReference>
<dbReference type="OrthoDB" id="10265068at2759"/>
<dbReference type="SUPFAM" id="SSF48150">
    <property type="entry name" value="DNA-glycosylase"/>
    <property type="match status" value="1"/>
</dbReference>
<dbReference type="CDD" id="cd01396">
    <property type="entry name" value="MeCP2_MBD"/>
    <property type="match status" value="1"/>
</dbReference>
<evidence type="ECO:0000256" key="2">
    <source>
        <dbReference type="ARBA" id="ARBA00022553"/>
    </source>
</evidence>
<keyword evidence="2" id="KW-0597">Phosphoprotein</keyword>
<dbReference type="Gene3D" id="1.10.340.30">
    <property type="entry name" value="Hypothetical protein, domain 2"/>
    <property type="match status" value="1"/>
</dbReference>
<accession>A0A7R9A049</accession>
<evidence type="ECO:0000256" key="4">
    <source>
        <dbReference type="SAM" id="MobiDB-lite"/>
    </source>
</evidence>